<organism evidence="2 3">
    <name type="scientific">Parthenolecanium corni</name>
    <dbReference type="NCBI Taxonomy" id="536013"/>
    <lineage>
        <taxon>Eukaryota</taxon>
        <taxon>Metazoa</taxon>
        <taxon>Ecdysozoa</taxon>
        <taxon>Arthropoda</taxon>
        <taxon>Hexapoda</taxon>
        <taxon>Insecta</taxon>
        <taxon>Pterygota</taxon>
        <taxon>Neoptera</taxon>
        <taxon>Paraneoptera</taxon>
        <taxon>Hemiptera</taxon>
        <taxon>Sternorrhyncha</taxon>
        <taxon>Coccoidea</taxon>
        <taxon>Coccidae</taxon>
        <taxon>Parthenolecanium</taxon>
    </lineage>
</organism>
<evidence type="ECO:0000256" key="1">
    <source>
        <dbReference type="SAM" id="MobiDB-lite"/>
    </source>
</evidence>
<reference evidence="2 3" key="1">
    <citation type="submission" date="2024-03" db="EMBL/GenBank/DDBJ databases">
        <title>Adaptation during the transition from Ophiocordyceps entomopathogen to insect associate is accompanied by gene loss and intensified selection.</title>
        <authorList>
            <person name="Ward C.M."/>
            <person name="Onetto C.A."/>
            <person name="Borneman A.R."/>
        </authorList>
    </citation>
    <scope>NUCLEOTIDE SEQUENCE [LARGE SCALE GENOMIC DNA]</scope>
    <source>
        <strain evidence="2">AWRI1</strain>
        <tissue evidence="2">Single Adult Female</tissue>
    </source>
</reference>
<sequence length="130" mass="14313">MRRSKRGTIVETNYEYCSRNFKTYSYFARDCRPLQVHVYSRSSPKSILISDDVAPHLPPSHRVLHLPAGGRVDGGDVGDYLMPSLASGYTEIDLAVDVETDGGAAPDSVATAPRVETRPETDDATRRDVT</sequence>
<dbReference type="Proteomes" id="UP001367676">
    <property type="component" value="Unassembled WGS sequence"/>
</dbReference>
<dbReference type="EMBL" id="JBBCAQ010000018">
    <property type="protein sequence ID" value="KAK7595306.1"/>
    <property type="molecule type" value="Genomic_DNA"/>
</dbReference>
<keyword evidence="3" id="KW-1185">Reference proteome</keyword>
<gene>
    <name evidence="2" type="ORF">V9T40_013131</name>
</gene>
<feature type="region of interest" description="Disordered" evidence="1">
    <location>
        <begin position="100"/>
        <end position="130"/>
    </location>
</feature>
<proteinExistence type="predicted"/>
<name>A0AAN9Y5E7_9HEMI</name>
<accession>A0AAN9Y5E7</accession>
<protein>
    <submittedName>
        <fullName evidence="2">Uncharacterized protein</fullName>
    </submittedName>
</protein>
<evidence type="ECO:0000313" key="2">
    <source>
        <dbReference type="EMBL" id="KAK7595306.1"/>
    </source>
</evidence>
<comment type="caution">
    <text evidence="2">The sequence shown here is derived from an EMBL/GenBank/DDBJ whole genome shotgun (WGS) entry which is preliminary data.</text>
</comment>
<evidence type="ECO:0000313" key="3">
    <source>
        <dbReference type="Proteomes" id="UP001367676"/>
    </source>
</evidence>
<dbReference type="AlphaFoldDB" id="A0AAN9Y5E7"/>
<feature type="compositionally biased region" description="Basic and acidic residues" evidence="1">
    <location>
        <begin position="115"/>
        <end position="130"/>
    </location>
</feature>